<name>A0A1M6A3B8_9FLAO</name>
<dbReference type="Gene3D" id="3.90.1480.10">
    <property type="entry name" value="Alpha-2,3-sialyltransferase"/>
    <property type="match status" value="1"/>
</dbReference>
<protein>
    <submittedName>
        <fullName evidence="1">Uncharacterized protein</fullName>
    </submittedName>
</protein>
<evidence type="ECO:0000313" key="1">
    <source>
        <dbReference type="EMBL" id="SHI30633.1"/>
    </source>
</evidence>
<keyword evidence="2" id="KW-1185">Reference proteome</keyword>
<dbReference type="Proteomes" id="UP000184231">
    <property type="component" value="Unassembled WGS sequence"/>
</dbReference>
<proteinExistence type="predicted"/>
<dbReference type="RefSeq" id="WP_072762630.1">
    <property type="nucleotide sequence ID" value="NZ_FQYX01000001.1"/>
</dbReference>
<dbReference type="AlphaFoldDB" id="A0A1M6A3B8"/>
<sequence length="325" mass="38370">MKDLIFKYLGFIYSIYLKYKKPAIFKTEKGKEFLQMYAESEVKLLFFRALALLKGFKLIDDYSDKKKKSDTVFIFGSGESINELTEKEWNIIKKHNLIGLNYSFVHPIVPDYFLMEMIPFKEMQDYFCEYTKDKYAKVDMFFQFKHILKSGFDLNKYEFKNKAFVHIPHLLPTIYPEILEYYFNDLIKSKGLSLAHLVHHNSHVGCAVMFAQALGYKRIVLLGIDLNGGDYFTDSEQISESYPPTKDYIKLNKLRNKYNQVKNDFKGNLHPTMNAQLMKERGSVSMDEYFRVYQKNIVNTNNVKLYVNSDKSILSEFIEVFDFKK</sequence>
<evidence type="ECO:0000313" key="2">
    <source>
        <dbReference type="Proteomes" id="UP000184231"/>
    </source>
</evidence>
<accession>A0A1M6A3B8</accession>
<reference evidence="1 2" key="1">
    <citation type="submission" date="2016-11" db="EMBL/GenBank/DDBJ databases">
        <authorList>
            <person name="Jaros S."/>
            <person name="Januszkiewicz K."/>
            <person name="Wedrychowicz H."/>
        </authorList>
    </citation>
    <scope>NUCLEOTIDE SEQUENCE [LARGE SCALE GENOMIC DNA]</scope>
    <source>
        <strain evidence="1 2">CGMCC 1.8863</strain>
    </source>
</reference>
<dbReference type="STRING" id="558155.SAMN04487911_10147"/>
<organism evidence="1 2">
    <name type="scientific">Arenibacter nanhaiticus</name>
    <dbReference type="NCBI Taxonomy" id="558155"/>
    <lineage>
        <taxon>Bacteria</taxon>
        <taxon>Pseudomonadati</taxon>
        <taxon>Bacteroidota</taxon>
        <taxon>Flavobacteriia</taxon>
        <taxon>Flavobacteriales</taxon>
        <taxon>Flavobacteriaceae</taxon>
        <taxon>Arenibacter</taxon>
    </lineage>
</organism>
<gene>
    <name evidence="1" type="ORF">SAMN04487911_10147</name>
</gene>
<dbReference type="OrthoDB" id="1424584at2"/>
<dbReference type="EMBL" id="FQYX01000001">
    <property type="protein sequence ID" value="SHI30633.1"/>
    <property type="molecule type" value="Genomic_DNA"/>
</dbReference>